<organism evidence="2 3">
    <name type="scientific">Leptospira borgpetersenii str. 200801926</name>
    <dbReference type="NCBI Taxonomy" id="1193009"/>
    <lineage>
        <taxon>Bacteria</taxon>
        <taxon>Pseudomonadati</taxon>
        <taxon>Spirochaetota</taxon>
        <taxon>Spirochaetia</taxon>
        <taxon>Leptospirales</taxon>
        <taxon>Leptospiraceae</taxon>
        <taxon>Leptospira</taxon>
    </lineage>
</organism>
<keyword evidence="1" id="KW-0812">Transmembrane</keyword>
<dbReference type="Proteomes" id="UP000002837">
    <property type="component" value="Unassembled WGS sequence"/>
</dbReference>
<proteinExistence type="predicted"/>
<keyword evidence="3" id="KW-1185">Reference proteome</keyword>
<evidence type="ECO:0000313" key="3">
    <source>
        <dbReference type="Proteomes" id="UP000002837"/>
    </source>
</evidence>
<reference evidence="2" key="1">
    <citation type="submission" date="2012-09" db="EMBL/GenBank/DDBJ databases">
        <authorList>
            <person name="Harkins D.M."/>
            <person name="Durkin A.S."/>
            <person name="Brinkac L.M."/>
            <person name="Selengut J.D."/>
            <person name="Sanka R."/>
            <person name="DePew J."/>
            <person name="Purushe J."/>
            <person name="Picardeau M."/>
            <person name="Werts C."/>
            <person name="Goarant C."/>
            <person name="Vinetz J.M."/>
            <person name="Sutton G.G."/>
            <person name="Nelson W.C."/>
            <person name="Fouts D.E."/>
        </authorList>
    </citation>
    <scope>NUCLEOTIDE SEQUENCE [LARGE SCALE GENOMIC DNA]</scope>
    <source>
        <strain evidence="2">200801926</strain>
    </source>
</reference>
<sequence length="67" mass="7625">MMKYLICLFVGMATAFFISFMIETMNSVEPHEAGLLFNAFAWYTSMFFAGVCGLIASRGIRNETIRR</sequence>
<keyword evidence="1" id="KW-1133">Transmembrane helix</keyword>
<gene>
    <name evidence="2" type="ORF">LEP1GSC128_0989</name>
</gene>
<feature type="transmembrane region" description="Helical" evidence="1">
    <location>
        <begin position="40"/>
        <end position="60"/>
    </location>
</feature>
<evidence type="ECO:0000313" key="2">
    <source>
        <dbReference type="EMBL" id="EKP11689.1"/>
    </source>
</evidence>
<dbReference type="EMBL" id="AKWJ02000038">
    <property type="protein sequence ID" value="EKP11689.1"/>
    <property type="molecule type" value="Genomic_DNA"/>
</dbReference>
<accession>A0ABP2RXS5</accession>
<protein>
    <submittedName>
        <fullName evidence="2">Uncharacterized protein</fullName>
    </submittedName>
</protein>
<keyword evidence="1" id="KW-0472">Membrane</keyword>
<evidence type="ECO:0000256" key="1">
    <source>
        <dbReference type="SAM" id="Phobius"/>
    </source>
</evidence>
<name>A0ABP2RXS5_LEPBO</name>
<comment type="caution">
    <text evidence="2">The sequence shown here is derived from an EMBL/GenBank/DDBJ whole genome shotgun (WGS) entry which is preliminary data.</text>
</comment>